<dbReference type="Pfam" id="PF07695">
    <property type="entry name" value="7TMR-DISM_7TM"/>
    <property type="match status" value="1"/>
</dbReference>
<comment type="caution">
    <text evidence="6">The sequence shown here is derived from an EMBL/GenBank/DDBJ whole genome shotgun (WGS) entry which is preliminary data.</text>
</comment>
<evidence type="ECO:0000259" key="5">
    <source>
        <dbReference type="PROSITE" id="PS50887"/>
    </source>
</evidence>
<dbReference type="RefSeq" id="WP_229161165.1">
    <property type="nucleotide sequence ID" value="NZ_JAJEWP010000003.1"/>
</dbReference>
<feature type="transmembrane region" description="Helical" evidence="4">
    <location>
        <begin position="190"/>
        <end position="211"/>
    </location>
</feature>
<feature type="transmembrane region" description="Helical" evidence="4">
    <location>
        <begin position="339"/>
        <end position="358"/>
    </location>
</feature>
<dbReference type="InterPro" id="IPR043128">
    <property type="entry name" value="Rev_trsase/Diguanyl_cyclase"/>
</dbReference>
<name>A0ABS8GBM2_9ALTE</name>
<dbReference type="InterPro" id="IPR050469">
    <property type="entry name" value="Diguanylate_Cyclase"/>
</dbReference>
<dbReference type="Gene3D" id="3.30.70.270">
    <property type="match status" value="1"/>
</dbReference>
<feature type="transmembrane region" description="Helical" evidence="4">
    <location>
        <begin position="312"/>
        <end position="332"/>
    </location>
</feature>
<keyword evidence="4" id="KW-0812">Transmembrane</keyword>
<evidence type="ECO:0000256" key="1">
    <source>
        <dbReference type="ARBA" id="ARBA00012528"/>
    </source>
</evidence>
<dbReference type="PANTHER" id="PTHR45138:SF9">
    <property type="entry name" value="DIGUANYLATE CYCLASE DGCM-RELATED"/>
    <property type="match status" value="1"/>
</dbReference>
<dbReference type="SMART" id="SM00267">
    <property type="entry name" value="GGDEF"/>
    <property type="match status" value="1"/>
</dbReference>
<feature type="transmembrane region" description="Helical" evidence="4">
    <location>
        <begin position="12"/>
        <end position="31"/>
    </location>
</feature>
<dbReference type="InterPro" id="IPR011623">
    <property type="entry name" value="7TMR_DISM_rcpt_extracell_dom1"/>
</dbReference>
<dbReference type="SUPFAM" id="SSF55073">
    <property type="entry name" value="Nucleotide cyclase"/>
    <property type="match status" value="1"/>
</dbReference>
<dbReference type="EC" id="2.7.7.65" evidence="1"/>
<evidence type="ECO:0000256" key="3">
    <source>
        <dbReference type="SAM" id="Coils"/>
    </source>
</evidence>
<dbReference type="PROSITE" id="PS50887">
    <property type="entry name" value="GGDEF"/>
    <property type="match status" value="1"/>
</dbReference>
<feature type="transmembrane region" description="Helical" evidence="4">
    <location>
        <begin position="218"/>
        <end position="243"/>
    </location>
</feature>
<keyword evidence="6" id="KW-0548">Nucleotidyltransferase</keyword>
<evidence type="ECO:0000256" key="2">
    <source>
        <dbReference type="ARBA" id="ARBA00034247"/>
    </source>
</evidence>
<reference evidence="6 7" key="1">
    <citation type="submission" date="2021-10" db="EMBL/GenBank/DDBJ databases">
        <title>Draft genome of Aestuariibacter halophilus JC2043.</title>
        <authorList>
            <person name="Emsley S.A."/>
            <person name="Pfannmuller K.M."/>
            <person name="Ushijima B."/>
            <person name="Saw J.H."/>
            <person name="Videau P."/>
        </authorList>
    </citation>
    <scope>NUCLEOTIDE SEQUENCE [LARGE SCALE GENOMIC DNA]</scope>
    <source>
        <strain evidence="6 7">JC2043</strain>
    </source>
</reference>
<feature type="transmembrane region" description="Helical" evidence="4">
    <location>
        <begin position="286"/>
        <end position="306"/>
    </location>
</feature>
<dbReference type="GO" id="GO:0052621">
    <property type="term" value="F:diguanylate cyclase activity"/>
    <property type="evidence" value="ECO:0007669"/>
    <property type="project" value="UniProtKB-EC"/>
</dbReference>
<dbReference type="Pfam" id="PF00990">
    <property type="entry name" value="GGDEF"/>
    <property type="match status" value="1"/>
</dbReference>
<dbReference type="Pfam" id="PF07696">
    <property type="entry name" value="7TMR-DISMED2"/>
    <property type="match status" value="1"/>
</dbReference>
<dbReference type="InterPro" id="IPR011622">
    <property type="entry name" value="7TMR_DISM_rcpt_extracell_dom2"/>
</dbReference>
<feature type="coiled-coil region" evidence="3">
    <location>
        <begin position="410"/>
        <end position="463"/>
    </location>
</feature>
<dbReference type="InterPro" id="IPR000160">
    <property type="entry name" value="GGDEF_dom"/>
</dbReference>
<dbReference type="NCBIfam" id="TIGR00254">
    <property type="entry name" value="GGDEF"/>
    <property type="match status" value="1"/>
</dbReference>
<evidence type="ECO:0000313" key="7">
    <source>
        <dbReference type="Proteomes" id="UP001520878"/>
    </source>
</evidence>
<keyword evidence="7" id="KW-1185">Reference proteome</keyword>
<dbReference type="EMBL" id="JAJEWP010000003">
    <property type="protein sequence ID" value="MCC2617205.1"/>
    <property type="molecule type" value="Genomic_DNA"/>
</dbReference>
<evidence type="ECO:0000313" key="6">
    <source>
        <dbReference type="EMBL" id="MCC2617205.1"/>
    </source>
</evidence>
<dbReference type="Proteomes" id="UP001520878">
    <property type="component" value="Unassembled WGS sequence"/>
</dbReference>
<proteinExistence type="predicted"/>
<dbReference type="InterPro" id="IPR029787">
    <property type="entry name" value="Nucleotide_cyclase"/>
</dbReference>
<protein>
    <recommendedName>
        <fullName evidence="1">diguanylate cyclase</fullName>
        <ecNumber evidence="1">2.7.7.65</ecNumber>
    </recommendedName>
</protein>
<feature type="domain" description="GGDEF" evidence="5">
    <location>
        <begin position="491"/>
        <end position="626"/>
    </location>
</feature>
<dbReference type="Gene3D" id="2.60.40.2380">
    <property type="match status" value="1"/>
</dbReference>
<gene>
    <name evidence="6" type="ORF">LJ739_13205</name>
</gene>
<keyword evidence="4" id="KW-1133">Transmembrane helix</keyword>
<comment type="catalytic activity">
    <reaction evidence="2">
        <text>2 GTP = 3',3'-c-di-GMP + 2 diphosphate</text>
        <dbReference type="Rhea" id="RHEA:24898"/>
        <dbReference type="ChEBI" id="CHEBI:33019"/>
        <dbReference type="ChEBI" id="CHEBI:37565"/>
        <dbReference type="ChEBI" id="CHEBI:58805"/>
        <dbReference type="EC" id="2.7.7.65"/>
    </reaction>
</comment>
<sequence length="633" mass="72066">MQLNLTGVALPQRWLLFLVCLLGAIMVWGVITVDNTTKPQMNVAQGVQYLSDNHFQFGLSEVLELPDMAWEVEQSGQLSFGMADYPYWIKFSLPPSASGEQRLLEIDYALLDDVTVWFVVGREPIADYRMGDGKPFVQRPIPHEKFLVPVPYSTGALEVVVKLQSAGTVRSPIKIWQEQDYLVFNGEHNLVMGLFFGFLAAMALSNLFFFVTTKSLTFLSYCGYVICLGLTLATLHGLAFKYLWPNNVWLEARSVAIFATLTIYCAIHFTRQLLNVKAHSTLLETILVRTAWVFLFATVSSLVVPYSVYIKVFILMLIIAVLLIYFVGMFLWYRGVKLARFYTIAWTALLVSGFITGLDNWDLVQLDTPSHYLLMFGATVETFLLALALALSYSHQRQHLYDTQVLALQRERLARQSQEELLKIKEEAQEELEYKVEERTLELEIALRELSEMNRELEKRNTTDALTGVRNRLHFDKRYPAEVRRSRREQTDLAIVMIDIDHFKPINDEYGHLVGDECLRHVASLLQRRLKRPSDDLCRYGGEEFAMILPNTDEEGAKILIEELRKTLEETPVSTSAGEISMTLSAGICSATVKTMADEQAMLRAADQALYQAKREGRNRVCVAPLSSEFLPK</sequence>
<feature type="transmembrane region" description="Helical" evidence="4">
    <location>
        <begin position="370"/>
        <end position="391"/>
    </location>
</feature>
<dbReference type="PANTHER" id="PTHR45138">
    <property type="entry name" value="REGULATORY COMPONENTS OF SENSORY TRANSDUCTION SYSTEM"/>
    <property type="match status" value="1"/>
</dbReference>
<evidence type="ECO:0000256" key="4">
    <source>
        <dbReference type="SAM" id="Phobius"/>
    </source>
</evidence>
<keyword evidence="3" id="KW-0175">Coiled coil</keyword>
<organism evidence="6 7">
    <name type="scientific">Fluctibacter halophilus</name>
    <dbReference type="NCBI Taxonomy" id="226011"/>
    <lineage>
        <taxon>Bacteria</taxon>
        <taxon>Pseudomonadati</taxon>
        <taxon>Pseudomonadota</taxon>
        <taxon>Gammaproteobacteria</taxon>
        <taxon>Alteromonadales</taxon>
        <taxon>Alteromonadaceae</taxon>
        <taxon>Fluctibacter</taxon>
    </lineage>
</organism>
<keyword evidence="4" id="KW-0472">Membrane</keyword>
<keyword evidence="6" id="KW-0808">Transferase</keyword>
<feature type="transmembrane region" description="Helical" evidence="4">
    <location>
        <begin position="255"/>
        <end position="274"/>
    </location>
</feature>
<dbReference type="CDD" id="cd01949">
    <property type="entry name" value="GGDEF"/>
    <property type="match status" value="1"/>
</dbReference>
<accession>A0ABS8GBM2</accession>